<dbReference type="CDD" id="cd06261">
    <property type="entry name" value="TM_PBP2"/>
    <property type="match status" value="1"/>
</dbReference>
<keyword evidence="4 7" id="KW-0812">Transmembrane</keyword>
<dbReference type="PANTHER" id="PTHR43227">
    <property type="entry name" value="BLL4140 PROTEIN"/>
    <property type="match status" value="1"/>
</dbReference>
<evidence type="ECO:0000256" key="4">
    <source>
        <dbReference type="ARBA" id="ARBA00022692"/>
    </source>
</evidence>
<evidence type="ECO:0000256" key="1">
    <source>
        <dbReference type="ARBA" id="ARBA00004651"/>
    </source>
</evidence>
<feature type="domain" description="ABC transmembrane type-1" evidence="8">
    <location>
        <begin position="100"/>
        <end position="315"/>
    </location>
</feature>
<keyword evidence="6 7" id="KW-0472">Membrane</keyword>
<evidence type="ECO:0000256" key="7">
    <source>
        <dbReference type="RuleBase" id="RU363032"/>
    </source>
</evidence>
<protein>
    <submittedName>
        <fullName evidence="9">Sugar ABC transporter permease</fullName>
    </submittedName>
</protein>
<dbReference type="PROSITE" id="PS50928">
    <property type="entry name" value="ABC_TM1"/>
    <property type="match status" value="1"/>
</dbReference>
<feature type="transmembrane region" description="Helical" evidence="7">
    <location>
        <begin position="187"/>
        <end position="213"/>
    </location>
</feature>
<comment type="subcellular location">
    <subcellularLocation>
        <location evidence="1 7">Cell membrane</location>
        <topology evidence="1 7">Multi-pass membrane protein</topology>
    </subcellularLocation>
</comment>
<sequence length="327" mass="37101">MTTTERRVKAISSPIQSKATVASRIHSRNWNKKRLRQNVPIMLMFLPVVLYFLIFRYAPMGGLIIAFKSYNFHDGIWGSPWVGLDNFRLLFTQPKMIEIIRNTFILSFLQVVVGFPFPVMLAILLNEARKMWFKRIVQTIVYLPHFLHWVIIGGLIILIFSQEKGIINHWLAPLLGSSFPFLYNPSSWITIFVGSGIWKSAGWNAIIYLAALASIDPALYESAGLDGAGKMRKIWHITIPSIRPTIIIMFILSVGHVMEVGFDQVYVLQNSVVSNVSEVISTWNFKVGINGGRFSLAAAMGFFESFVGLFLVIAANRIARRFDQGLW</sequence>
<accession>A0ABX0JFY8</accession>
<proteinExistence type="inferred from homology"/>
<dbReference type="Proteomes" id="UP001165962">
    <property type="component" value="Unassembled WGS sequence"/>
</dbReference>
<keyword evidence="5 7" id="KW-1133">Transmembrane helix</keyword>
<feature type="transmembrane region" description="Helical" evidence="7">
    <location>
        <begin position="294"/>
        <end position="315"/>
    </location>
</feature>
<evidence type="ECO:0000259" key="8">
    <source>
        <dbReference type="PROSITE" id="PS50928"/>
    </source>
</evidence>
<evidence type="ECO:0000256" key="5">
    <source>
        <dbReference type="ARBA" id="ARBA00022989"/>
    </source>
</evidence>
<comment type="caution">
    <text evidence="9">The sequence shown here is derived from an EMBL/GenBank/DDBJ whole genome shotgun (WGS) entry which is preliminary data.</text>
</comment>
<comment type="similarity">
    <text evidence="7">Belongs to the binding-protein-dependent transport system permease family.</text>
</comment>
<keyword evidence="3" id="KW-1003">Cell membrane</keyword>
<keyword evidence="10" id="KW-1185">Reference proteome</keyword>
<dbReference type="Gene3D" id="1.10.3720.10">
    <property type="entry name" value="MetI-like"/>
    <property type="match status" value="1"/>
</dbReference>
<evidence type="ECO:0000313" key="9">
    <source>
        <dbReference type="EMBL" id="NHN33807.1"/>
    </source>
</evidence>
<dbReference type="EMBL" id="JAAOIW010000014">
    <property type="protein sequence ID" value="NHN33807.1"/>
    <property type="molecule type" value="Genomic_DNA"/>
</dbReference>
<name>A0ABX0JFY8_9BACL</name>
<dbReference type="SUPFAM" id="SSF161098">
    <property type="entry name" value="MetI-like"/>
    <property type="match status" value="1"/>
</dbReference>
<keyword evidence="2 7" id="KW-0813">Transport</keyword>
<dbReference type="InterPro" id="IPR000515">
    <property type="entry name" value="MetI-like"/>
</dbReference>
<gene>
    <name evidence="9" type="ORF">G9U52_28730</name>
</gene>
<feature type="transmembrane region" description="Helical" evidence="7">
    <location>
        <begin position="234"/>
        <end position="258"/>
    </location>
</feature>
<dbReference type="Pfam" id="PF00528">
    <property type="entry name" value="BPD_transp_1"/>
    <property type="match status" value="1"/>
</dbReference>
<dbReference type="PANTHER" id="PTHR43227:SF11">
    <property type="entry name" value="BLL4140 PROTEIN"/>
    <property type="match status" value="1"/>
</dbReference>
<feature type="transmembrane region" description="Helical" evidence="7">
    <location>
        <begin position="146"/>
        <end position="167"/>
    </location>
</feature>
<feature type="transmembrane region" description="Helical" evidence="7">
    <location>
        <begin position="104"/>
        <end position="125"/>
    </location>
</feature>
<organism evidence="9 10">
    <name type="scientific">Paenibacillus agricola</name>
    <dbReference type="NCBI Taxonomy" id="2716264"/>
    <lineage>
        <taxon>Bacteria</taxon>
        <taxon>Bacillati</taxon>
        <taxon>Bacillota</taxon>
        <taxon>Bacilli</taxon>
        <taxon>Bacillales</taxon>
        <taxon>Paenibacillaceae</taxon>
        <taxon>Paenibacillus</taxon>
    </lineage>
</organism>
<evidence type="ECO:0000256" key="3">
    <source>
        <dbReference type="ARBA" id="ARBA00022475"/>
    </source>
</evidence>
<dbReference type="InterPro" id="IPR035906">
    <property type="entry name" value="MetI-like_sf"/>
</dbReference>
<evidence type="ECO:0000256" key="2">
    <source>
        <dbReference type="ARBA" id="ARBA00022448"/>
    </source>
</evidence>
<evidence type="ECO:0000313" key="10">
    <source>
        <dbReference type="Proteomes" id="UP001165962"/>
    </source>
</evidence>
<reference evidence="9" key="1">
    <citation type="submission" date="2020-03" db="EMBL/GenBank/DDBJ databases">
        <title>Draft sequencing of Paenibacilllus sp. S3N08.</title>
        <authorList>
            <person name="Kim D.-U."/>
        </authorList>
    </citation>
    <scope>NUCLEOTIDE SEQUENCE</scope>
    <source>
        <strain evidence="9">S3N08</strain>
    </source>
</reference>
<feature type="transmembrane region" description="Helical" evidence="7">
    <location>
        <begin position="38"/>
        <end position="58"/>
    </location>
</feature>
<evidence type="ECO:0000256" key="6">
    <source>
        <dbReference type="ARBA" id="ARBA00023136"/>
    </source>
</evidence>
<dbReference type="InterPro" id="IPR050809">
    <property type="entry name" value="UgpAE/MalFG_permease"/>
</dbReference>